<organism evidence="3 4">
    <name type="scientific">Plastoroseomonas hellenica</name>
    <dbReference type="NCBI Taxonomy" id="2687306"/>
    <lineage>
        <taxon>Bacteria</taxon>
        <taxon>Pseudomonadati</taxon>
        <taxon>Pseudomonadota</taxon>
        <taxon>Alphaproteobacteria</taxon>
        <taxon>Acetobacterales</taxon>
        <taxon>Acetobacteraceae</taxon>
        <taxon>Plastoroseomonas</taxon>
    </lineage>
</organism>
<sequence>MPSLRIRHRTIYRYARPVGFTQHRLMVRPRDSHDLRVNDATLSVMPAPAATRWAHDVFGNSICLLDWSPDTRAETLEIVSELDLTHYPAGSTLPGTTLDPFAEILPFSYEADETLDVARFRDRHQPDPQRMVDAWARRFLSHEGETHTLAMLEAMTKAIQAEFTYEARTAEGTNPPTVTLETGRGTCRDFALLMMEAVRSLGLAARFVTGYLYGGGTTVQGGGATHAWCSIYLPGAGWVEYDPTNGLVAGDNLIRVGETRTPEQAVPIGGGFVGDPSDPIGLEVDVTVELTDPPAPEPAEPEPAATTEPRTG</sequence>
<protein>
    <submittedName>
        <fullName evidence="3">Transglutaminase family protein</fullName>
    </submittedName>
</protein>
<evidence type="ECO:0000256" key="1">
    <source>
        <dbReference type="SAM" id="MobiDB-lite"/>
    </source>
</evidence>
<reference evidence="4" key="1">
    <citation type="journal article" date="2021" name="Syst. Appl. Microbiol.">
        <title>Roseomonas hellenica sp. nov., isolated from roots of wild-growing Alkanna tinctoria.</title>
        <authorList>
            <person name="Rat A."/>
            <person name="Naranjo H.D."/>
            <person name="Lebbe L."/>
            <person name="Cnockaert M."/>
            <person name="Krigas N."/>
            <person name="Grigoriadou K."/>
            <person name="Maloupa E."/>
            <person name="Willems A."/>
        </authorList>
    </citation>
    <scope>NUCLEOTIDE SEQUENCE [LARGE SCALE GENOMIC DNA]</scope>
    <source>
        <strain evidence="4">LMG 31523</strain>
    </source>
</reference>
<dbReference type="PANTHER" id="PTHR33490:SF1">
    <property type="entry name" value="SLL1233 PROTEIN"/>
    <property type="match status" value="1"/>
</dbReference>
<feature type="domain" description="Transglutaminase-like" evidence="2">
    <location>
        <begin position="179"/>
        <end position="245"/>
    </location>
</feature>
<evidence type="ECO:0000313" key="4">
    <source>
        <dbReference type="Proteomes" id="UP001196870"/>
    </source>
</evidence>
<dbReference type="InterPro" id="IPR002931">
    <property type="entry name" value="Transglutaminase-like"/>
</dbReference>
<dbReference type="Proteomes" id="UP001196870">
    <property type="component" value="Unassembled WGS sequence"/>
</dbReference>
<evidence type="ECO:0000313" key="3">
    <source>
        <dbReference type="EMBL" id="MBR0668222.1"/>
    </source>
</evidence>
<gene>
    <name evidence="3" type="ORF">GXW71_27960</name>
</gene>
<accession>A0ABS5F6P8</accession>
<dbReference type="EMBL" id="JAAGBB010000051">
    <property type="protein sequence ID" value="MBR0668222.1"/>
    <property type="molecule type" value="Genomic_DNA"/>
</dbReference>
<comment type="caution">
    <text evidence="3">The sequence shown here is derived from an EMBL/GenBank/DDBJ whole genome shotgun (WGS) entry which is preliminary data.</text>
</comment>
<dbReference type="Pfam" id="PF08379">
    <property type="entry name" value="Bact_transglu_N"/>
    <property type="match status" value="1"/>
</dbReference>
<keyword evidence="4" id="KW-1185">Reference proteome</keyword>
<dbReference type="SUPFAM" id="SSF54001">
    <property type="entry name" value="Cysteine proteinases"/>
    <property type="match status" value="1"/>
</dbReference>
<feature type="region of interest" description="Disordered" evidence="1">
    <location>
        <begin position="290"/>
        <end position="312"/>
    </location>
</feature>
<dbReference type="Pfam" id="PF01841">
    <property type="entry name" value="Transglut_core"/>
    <property type="match status" value="1"/>
</dbReference>
<feature type="compositionally biased region" description="Low complexity" evidence="1">
    <location>
        <begin position="302"/>
        <end position="312"/>
    </location>
</feature>
<dbReference type="Gene3D" id="3.10.620.30">
    <property type="match status" value="1"/>
</dbReference>
<dbReference type="RefSeq" id="WP_211855997.1">
    <property type="nucleotide sequence ID" value="NZ_JAAGBB010000051.1"/>
</dbReference>
<proteinExistence type="predicted"/>
<dbReference type="PANTHER" id="PTHR33490">
    <property type="entry name" value="BLR5614 PROTEIN-RELATED"/>
    <property type="match status" value="1"/>
</dbReference>
<name>A0ABS5F6P8_9PROT</name>
<dbReference type="InterPro" id="IPR013589">
    <property type="entry name" value="Bac_transglu_N"/>
</dbReference>
<evidence type="ECO:0000259" key="2">
    <source>
        <dbReference type="SMART" id="SM00460"/>
    </source>
</evidence>
<dbReference type="SMART" id="SM00460">
    <property type="entry name" value="TGc"/>
    <property type="match status" value="1"/>
</dbReference>
<dbReference type="InterPro" id="IPR038765">
    <property type="entry name" value="Papain-like_cys_pep_sf"/>
</dbReference>